<sequence length="72" mass="8413">MARNPTLIPKILRQLQAMQGRMHEHRVHLESSSNGDLRDLRMPLRKTDMRLVSQRLRSFLDNMESSAAELEV</sequence>
<keyword evidence="3" id="KW-1185">Reference proteome</keyword>
<evidence type="ECO:0000256" key="1">
    <source>
        <dbReference type="SAM" id="MobiDB-lite"/>
    </source>
</evidence>
<reference evidence="3" key="1">
    <citation type="submission" date="2015-07" db="EMBL/GenBank/DDBJ databases">
        <authorList>
            <person name="Teixeira M.M."/>
            <person name="Souza R.C."/>
            <person name="Almeida L.G."/>
            <person name="Vicente V.A."/>
            <person name="de Hoog S."/>
            <person name="Bocca A.L."/>
            <person name="de Almeida S.R."/>
            <person name="Vasconcelos A.T."/>
            <person name="Felipe M.S."/>
        </authorList>
    </citation>
    <scope>NUCLEOTIDE SEQUENCE [LARGE SCALE GENOMIC DNA]</scope>
    <source>
        <strain evidence="3">KSF</strain>
    </source>
</reference>
<dbReference type="Proteomes" id="UP000094526">
    <property type="component" value="Unassembled WGS sequence"/>
</dbReference>
<proteinExistence type="predicted"/>
<comment type="caution">
    <text evidence="2">The sequence shown here is derived from an EMBL/GenBank/DDBJ whole genome shotgun (WGS) entry which is preliminary data.</text>
</comment>
<dbReference type="AlphaFoldDB" id="A0A1C1CPL6"/>
<feature type="region of interest" description="Disordered" evidence="1">
    <location>
        <begin position="22"/>
        <end position="41"/>
    </location>
</feature>
<protein>
    <submittedName>
        <fullName evidence="2">Uncharacterized protein</fullName>
    </submittedName>
</protein>
<accession>A0A1C1CPL6</accession>
<dbReference type="EMBL" id="LGRB01000010">
    <property type="protein sequence ID" value="OCT50435.1"/>
    <property type="molecule type" value="Genomic_DNA"/>
</dbReference>
<dbReference type="VEuPathDB" id="FungiDB:CLCR_07850"/>
<evidence type="ECO:0000313" key="2">
    <source>
        <dbReference type="EMBL" id="OCT50435.1"/>
    </source>
</evidence>
<name>A0A1C1CPL6_9EURO</name>
<organism evidence="2 3">
    <name type="scientific">Cladophialophora carrionii</name>
    <dbReference type="NCBI Taxonomy" id="86049"/>
    <lineage>
        <taxon>Eukaryota</taxon>
        <taxon>Fungi</taxon>
        <taxon>Dikarya</taxon>
        <taxon>Ascomycota</taxon>
        <taxon>Pezizomycotina</taxon>
        <taxon>Eurotiomycetes</taxon>
        <taxon>Chaetothyriomycetidae</taxon>
        <taxon>Chaetothyriales</taxon>
        <taxon>Herpotrichiellaceae</taxon>
        <taxon>Cladophialophora</taxon>
    </lineage>
</organism>
<gene>
    <name evidence="2" type="ORF">CLCR_07850</name>
</gene>
<evidence type="ECO:0000313" key="3">
    <source>
        <dbReference type="Proteomes" id="UP000094526"/>
    </source>
</evidence>